<evidence type="ECO:0008006" key="8">
    <source>
        <dbReference type="Google" id="ProtNLM"/>
    </source>
</evidence>
<evidence type="ECO:0000256" key="4">
    <source>
        <dbReference type="ARBA" id="ARBA00023319"/>
    </source>
</evidence>
<sequence length="182" mass="20328">MKGEECPHPVHRILLCSLLGHLARPYIFAEPGNVLPRGIPVVIMCKSPAGFDRFRLEKEDLRIIDAINSSSSKTEARFYLGRVNKDTVGRYRCLYEIKNIWSPRSETLVLEVIREDITQASTPISEVTQVFTTQSYKVWNGVTMALAGVVLLVLGAIIGEAWYSHRKSTDSSRTPGGHNQGD</sequence>
<dbReference type="OrthoDB" id="9838250at2759"/>
<keyword evidence="3" id="KW-0325">Glycoprotein</keyword>
<feature type="transmembrane region" description="Helical" evidence="5">
    <location>
        <begin position="138"/>
        <end position="163"/>
    </location>
</feature>
<dbReference type="GO" id="GO:0005886">
    <property type="term" value="C:plasma membrane"/>
    <property type="evidence" value="ECO:0007669"/>
    <property type="project" value="TreeGrafter"/>
</dbReference>
<keyword evidence="5" id="KW-0812">Transmembrane</keyword>
<dbReference type="STRING" id="56216.A0A1A6H139"/>
<dbReference type="PANTHER" id="PTHR11738">
    <property type="entry name" value="MHC CLASS I NK CELL RECEPTOR"/>
    <property type="match status" value="1"/>
</dbReference>
<keyword evidence="2" id="KW-1015">Disulfide bond</keyword>
<comment type="caution">
    <text evidence="6">The sequence shown here is derived from an EMBL/GenBank/DDBJ whole genome shotgun (WGS) entry which is preliminary data.</text>
</comment>
<evidence type="ECO:0000256" key="1">
    <source>
        <dbReference type="ARBA" id="ARBA00022729"/>
    </source>
</evidence>
<evidence type="ECO:0000313" key="6">
    <source>
        <dbReference type="EMBL" id="OBS72096.1"/>
    </source>
</evidence>
<keyword evidence="5" id="KW-0472">Membrane</keyword>
<keyword evidence="4" id="KW-0393">Immunoglobulin domain</keyword>
<dbReference type="Proteomes" id="UP000092124">
    <property type="component" value="Unassembled WGS sequence"/>
</dbReference>
<keyword evidence="5" id="KW-1133">Transmembrane helix</keyword>
<dbReference type="GO" id="GO:0002764">
    <property type="term" value="P:immune response-regulating signaling pathway"/>
    <property type="evidence" value="ECO:0007669"/>
    <property type="project" value="TreeGrafter"/>
</dbReference>
<evidence type="ECO:0000256" key="5">
    <source>
        <dbReference type="SAM" id="Phobius"/>
    </source>
</evidence>
<keyword evidence="7" id="KW-1185">Reference proteome</keyword>
<dbReference type="EMBL" id="LZPO01055194">
    <property type="protein sequence ID" value="OBS72096.1"/>
    <property type="molecule type" value="Genomic_DNA"/>
</dbReference>
<proteinExistence type="predicted"/>
<accession>A0A1A6H139</accession>
<dbReference type="InterPro" id="IPR050412">
    <property type="entry name" value="Ig-like_Receptors_ImmuneReg"/>
</dbReference>
<evidence type="ECO:0000313" key="7">
    <source>
        <dbReference type="Proteomes" id="UP000092124"/>
    </source>
</evidence>
<dbReference type="InterPro" id="IPR013783">
    <property type="entry name" value="Ig-like_fold"/>
</dbReference>
<organism evidence="6 7">
    <name type="scientific">Neotoma lepida</name>
    <name type="common">Desert woodrat</name>
    <dbReference type="NCBI Taxonomy" id="56216"/>
    <lineage>
        <taxon>Eukaryota</taxon>
        <taxon>Metazoa</taxon>
        <taxon>Chordata</taxon>
        <taxon>Craniata</taxon>
        <taxon>Vertebrata</taxon>
        <taxon>Euteleostomi</taxon>
        <taxon>Mammalia</taxon>
        <taxon>Eutheria</taxon>
        <taxon>Euarchontoglires</taxon>
        <taxon>Glires</taxon>
        <taxon>Rodentia</taxon>
        <taxon>Myomorpha</taxon>
        <taxon>Muroidea</taxon>
        <taxon>Cricetidae</taxon>
        <taxon>Neotominae</taxon>
        <taxon>Neotoma</taxon>
    </lineage>
</organism>
<gene>
    <name evidence="6" type="ORF">A6R68_13321</name>
</gene>
<dbReference type="Gene3D" id="2.60.40.10">
    <property type="entry name" value="Immunoglobulins"/>
    <property type="match status" value="1"/>
</dbReference>
<evidence type="ECO:0000256" key="3">
    <source>
        <dbReference type="ARBA" id="ARBA00023180"/>
    </source>
</evidence>
<evidence type="ECO:0000256" key="2">
    <source>
        <dbReference type="ARBA" id="ARBA00023157"/>
    </source>
</evidence>
<dbReference type="InterPro" id="IPR036179">
    <property type="entry name" value="Ig-like_dom_sf"/>
</dbReference>
<reference evidence="6 7" key="1">
    <citation type="submission" date="2016-06" db="EMBL/GenBank/DDBJ databases">
        <title>The Draft Genome Sequence and Annotation of the Desert Woodrat Neotoma lepida.</title>
        <authorList>
            <person name="Campbell M."/>
            <person name="Oakeson K.F."/>
            <person name="Yandell M."/>
            <person name="Halpert J.R."/>
            <person name="Dearing D."/>
        </authorList>
    </citation>
    <scope>NUCLEOTIDE SEQUENCE [LARGE SCALE GENOMIC DNA]</scope>
    <source>
        <strain evidence="6">417</strain>
        <tissue evidence="6">Liver</tissue>
    </source>
</reference>
<name>A0A1A6H139_NEOLE</name>
<dbReference type="FunFam" id="2.60.40.10:FF:000049">
    <property type="entry name" value="Leukocyte immunoglobulin-like receptor subfamily B member 1"/>
    <property type="match status" value="1"/>
</dbReference>
<protein>
    <recommendedName>
        <fullName evidence="8">Immunoglobulin subtype domain-containing protein</fullName>
    </recommendedName>
</protein>
<dbReference type="SUPFAM" id="SSF48726">
    <property type="entry name" value="Immunoglobulin"/>
    <property type="match status" value="1"/>
</dbReference>
<dbReference type="AlphaFoldDB" id="A0A1A6H139"/>
<keyword evidence="1" id="KW-0732">Signal</keyword>
<dbReference type="PANTHER" id="PTHR11738:SF129">
    <property type="entry name" value="LEUKOCYTE-ASSOCIATED IMMUNOGLOBULIN-LIKE RECEPTOR 1"/>
    <property type="match status" value="1"/>
</dbReference>